<dbReference type="PANTHER" id="PTHR37691">
    <property type="entry name" value="BLR3518 PROTEIN"/>
    <property type="match status" value="1"/>
</dbReference>
<geneLocation type="plasmid" evidence="3">
    <name>pob3b1</name>
</geneLocation>
<protein>
    <submittedName>
        <fullName evidence="2">Uncharacterized protein</fullName>
    </submittedName>
</protein>
<dbReference type="InterPro" id="IPR027396">
    <property type="entry name" value="DsrEFH-like"/>
</dbReference>
<dbReference type="AlphaFoldDB" id="A0A2D2D6E5"/>
<dbReference type="Proteomes" id="UP000230709">
    <property type="component" value="Plasmid pOB3b1"/>
</dbReference>
<evidence type="ECO:0000313" key="2">
    <source>
        <dbReference type="EMBL" id="ATQ70591.1"/>
    </source>
</evidence>
<evidence type="ECO:0000313" key="3">
    <source>
        <dbReference type="Proteomes" id="UP000230709"/>
    </source>
</evidence>
<keyword evidence="1" id="KW-0732">Signal</keyword>
<dbReference type="STRING" id="595536.GCA_000178815_00193"/>
<organism evidence="2 3">
    <name type="scientific">Methylosinus trichosporium (strain ATCC 35070 / NCIMB 11131 / UNIQEM 75 / OB3b)</name>
    <dbReference type="NCBI Taxonomy" id="595536"/>
    <lineage>
        <taxon>Bacteria</taxon>
        <taxon>Pseudomonadati</taxon>
        <taxon>Pseudomonadota</taxon>
        <taxon>Alphaproteobacteria</taxon>
        <taxon>Hyphomicrobiales</taxon>
        <taxon>Methylocystaceae</taxon>
        <taxon>Methylosinus</taxon>
    </lineage>
</organism>
<dbReference type="EMBL" id="CP023738">
    <property type="protein sequence ID" value="ATQ70591.1"/>
    <property type="molecule type" value="Genomic_DNA"/>
</dbReference>
<reference evidence="3" key="1">
    <citation type="submission" date="2017-10" db="EMBL/GenBank/DDBJ databases">
        <title>Completed PacBio SMRT sequence of Methylosinus trichosporium OB3b reveals presence of a third large plasmid.</title>
        <authorList>
            <person name="Charles T.C."/>
            <person name="Lynch M.D.J."/>
            <person name="Heil J.R."/>
            <person name="Cheng J."/>
        </authorList>
    </citation>
    <scope>NUCLEOTIDE SEQUENCE [LARGE SCALE GENOMIC DNA]</scope>
    <source>
        <strain evidence="3">OB3b</strain>
        <plasmid evidence="3">pob3b1</plasmid>
    </source>
</reference>
<dbReference type="Gene3D" id="3.40.1260.10">
    <property type="entry name" value="DsrEFH-like"/>
    <property type="match status" value="1"/>
</dbReference>
<keyword evidence="3" id="KW-1185">Reference proteome</keyword>
<keyword evidence="2" id="KW-0614">Plasmid</keyword>
<sequence length="144" mass="14842">MKWRKFFGSLFASGAGLLALGAAAKGASASKVAYHLSDLDKARFVLGNISNHIAGCGGPGGITVALVVHGPALRAFHAIDADADVEKSLARLKGDGVDPIACAITMKAQKVALSDLLPGFAVAEKGAVVRLGELQQQGYVYLRP</sequence>
<evidence type="ECO:0000256" key="1">
    <source>
        <dbReference type="SAM" id="SignalP"/>
    </source>
</evidence>
<dbReference type="PANTHER" id="PTHR37691:SF1">
    <property type="entry name" value="BLR3518 PROTEIN"/>
    <property type="match status" value="1"/>
</dbReference>
<feature type="signal peptide" evidence="1">
    <location>
        <begin position="1"/>
        <end position="24"/>
    </location>
</feature>
<gene>
    <name evidence="2" type="ORF">CQW49_21575</name>
</gene>
<dbReference type="SUPFAM" id="SSF75169">
    <property type="entry name" value="DsrEFH-like"/>
    <property type="match status" value="1"/>
</dbReference>
<dbReference type="RefSeq" id="WP_003614693.1">
    <property type="nucleotide sequence ID" value="NZ_ADVE02000002.1"/>
</dbReference>
<dbReference type="KEGG" id="mtw:CQW49_21575"/>
<feature type="chain" id="PRO_5013938005" evidence="1">
    <location>
        <begin position="25"/>
        <end position="144"/>
    </location>
</feature>
<accession>A0A2D2D6E5</accession>
<name>A0A2D2D6E5_METT3</name>
<proteinExistence type="predicted"/>